<name>A0AAE0DIA0_9LECA</name>
<evidence type="ECO:0000256" key="6">
    <source>
        <dbReference type="PIRSR" id="PIRSR602401-1"/>
    </source>
</evidence>
<protein>
    <recommendedName>
        <fullName evidence="10">Cytochrome P450</fullName>
    </recommendedName>
</protein>
<evidence type="ECO:0000256" key="4">
    <source>
        <dbReference type="ARBA" id="ARBA00023004"/>
    </source>
</evidence>
<dbReference type="GO" id="GO:0005506">
    <property type="term" value="F:iron ion binding"/>
    <property type="evidence" value="ECO:0007669"/>
    <property type="project" value="InterPro"/>
</dbReference>
<keyword evidence="2 6" id="KW-0479">Metal-binding</keyword>
<proteinExistence type="inferred from homology"/>
<sequence length="173" mass="19613">MPDLQYVNQIVKEVMRWRPVITLGIPHANTAANSYDGYYIPKDSIVYGNIWNMHHDSSHYKNADDFVPERYDGFTKSAFDRDHYVFGWGRRICAGMHLAERSVLSVAASVPWAFDIVPAKDAQGRDINVSADLASAYHHGVVGSPKPFPVQFKVRSEKRRRVIEASFKNAQST</sequence>
<keyword evidence="6 7" id="KW-0349">Heme</keyword>
<dbReference type="Pfam" id="PF00067">
    <property type="entry name" value="p450"/>
    <property type="match status" value="1"/>
</dbReference>
<dbReference type="EMBL" id="JASNWA010000008">
    <property type="protein sequence ID" value="KAK3171312.1"/>
    <property type="molecule type" value="Genomic_DNA"/>
</dbReference>
<feature type="binding site" description="axial binding residue" evidence="6">
    <location>
        <position position="93"/>
    </location>
    <ligand>
        <name>heme</name>
        <dbReference type="ChEBI" id="CHEBI:30413"/>
    </ligand>
    <ligandPart>
        <name>Fe</name>
        <dbReference type="ChEBI" id="CHEBI:18248"/>
    </ligandPart>
</feature>
<dbReference type="Gene3D" id="1.10.630.10">
    <property type="entry name" value="Cytochrome P450"/>
    <property type="match status" value="1"/>
</dbReference>
<dbReference type="GO" id="GO:0016705">
    <property type="term" value="F:oxidoreductase activity, acting on paired donors, with incorporation or reduction of molecular oxygen"/>
    <property type="evidence" value="ECO:0007669"/>
    <property type="project" value="InterPro"/>
</dbReference>
<dbReference type="InterPro" id="IPR017972">
    <property type="entry name" value="Cyt_P450_CS"/>
</dbReference>
<reference evidence="8" key="1">
    <citation type="submission" date="2022-11" db="EMBL/GenBank/DDBJ databases">
        <title>Chromosomal genome sequence assembly and mating type (MAT) locus characterization of the leprose asexual lichenized fungus Lepraria neglecta (Nyl.) Erichsen.</title>
        <authorList>
            <person name="Allen J.L."/>
            <person name="Pfeffer B."/>
        </authorList>
    </citation>
    <scope>NUCLEOTIDE SEQUENCE</scope>
    <source>
        <strain evidence="8">Allen 5258</strain>
    </source>
</reference>
<dbReference type="GO" id="GO:0020037">
    <property type="term" value="F:heme binding"/>
    <property type="evidence" value="ECO:0007669"/>
    <property type="project" value="InterPro"/>
</dbReference>
<dbReference type="PRINTS" id="PR00463">
    <property type="entry name" value="EP450I"/>
</dbReference>
<dbReference type="InterPro" id="IPR002401">
    <property type="entry name" value="Cyt_P450_E_grp-I"/>
</dbReference>
<dbReference type="PANTHER" id="PTHR46300:SF2">
    <property type="entry name" value="CYTOCHROME P450 MONOOXYGENASE ALNH-RELATED"/>
    <property type="match status" value="1"/>
</dbReference>
<comment type="cofactor">
    <cofactor evidence="6">
        <name>heme</name>
        <dbReference type="ChEBI" id="CHEBI:30413"/>
    </cofactor>
</comment>
<keyword evidence="5 7" id="KW-0503">Monooxygenase</keyword>
<dbReference type="PANTHER" id="PTHR46300">
    <property type="entry name" value="P450, PUTATIVE (EUROFUNG)-RELATED-RELATED"/>
    <property type="match status" value="1"/>
</dbReference>
<comment type="similarity">
    <text evidence="1 7">Belongs to the cytochrome P450 family.</text>
</comment>
<dbReference type="SUPFAM" id="SSF48264">
    <property type="entry name" value="Cytochrome P450"/>
    <property type="match status" value="1"/>
</dbReference>
<evidence type="ECO:0008006" key="10">
    <source>
        <dbReference type="Google" id="ProtNLM"/>
    </source>
</evidence>
<evidence type="ECO:0000256" key="1">
    <source>
        <dbReference type="ARBA" id="ARBA00010617"/>
    </source>
</evidence>
<dbReference type="InterPro" id="IPR050364">
    <property type="entry name" value="Cytochrome_P450_fung"/>
</dbReference>
<dbReference type="InterPro" id="IPR036396">
    <property type="entry name" value="Cyt_P450_sf"/>
</dbReference>
<comment type="caution">
    <text evidence="8">The sequence shown here is derived from an EMBL/GenBank/DDBJ whole genome shotgun (WGS) entry which is preliminary data.</text>
</comment>
<dbReference type="GO" id="GO:0004497">
    <property type="term" value="F:monooxygenase activity"/>
    <property type="evidence" value="ECO:0007669"/>
    <property type="project" value="UniProtKB-KW"/>
</dbReference>
<accession>A0AAE0DIA0</accession>
<evidence type="ECO:0000256" key="2">
    <source>
        <dbReference type="ARBA" id="ARBA00022723"/>
    </source>
</evidence>
<dbReference type="Proteomes" id="UP001276659">
    <property type="component" value="Unassembled WGS sequence"/>
</dbReference>
<keyword evidence="9" id="KW-1185">Reference proteome</keyword>
<dbReference type="AlphaFoldDB" id="A0AAE0DIA0"/>
<evidence type="ECO:0000313" key="9">
    <source>
        <dbReference type="Proteomes" id="UP001276659"/>
    </source>
</evidence>
<dbReference type="InterPro" id="IPR001128">
    <property type="entry name" value="Cyt_P450"/>
</dbReference>
<gene>
    <name evidence="8" type="ORF">OEA41_003396</name>
</gene>
<organism evidence="8 9">
    <name type="scientific">Lepraria neglecta</name>
    <dbReference type="NCBI Taxonomy" id="209136"/>
    <lineage>
        <taxon>Eukaryota</taxon>
        <taxon>Fungi</taxon>
        <taxon>Dikarya</taxon>
        <taxon>Ascomycota</taxon>
        <taxon>Pezizomycotina</taxon>
        <taxon>Lecanoromycetes</taxon>
        <taxon>OSLEUM clade</taxon>
        <taxon>Lecanoromycetidae</taxon>
        <taxon>Lecanorales</taxon>
        <taxon>Lecanorineae</taxon>
        <taxon>Stereocaulaceae</taxon>
        <taxon>Lepraria</taxon>
    </lineage>
</organism>
<dbReference type="PROSITE" id="PS00086">
    <property type="entry name" value="CYTOCHROME_P450"/>
    <property type="match status" value="1"/>
</dbReference>
<keyword evidence="4 6" id="KW-0408">Iron</keyword>
<evidence type="ECO:0000313" key="8">
    <source>
        <dbReference type="EMBL" id="KAK3171312.1"/>
    </source>
</evidence>
<evidence type="ECO:0000256" key="5">
    <source>
        <dbReference type="ARBA" id="ARBA00023033"/>
    </source>
</evidence>
<evidence type="ECO:0000256" key="3">
    <source>
        <dbReference type="ARBA" id="ARBA00023002"/>
    </source>
</evidence>
<keyword evidence="3 7" id="KW-0560">Oxidoreductase</keyword>
<evidence type="ECO:0000256" key="7">
    <source>
        <dbReference type="RuleBase" id="RU000461"/>
    </source>
</evidence>